<comment type="caution">
    <text evidence="1">The sequence shown here is derived from an EMBL/GenBank/DDBJ whole genome shotgun (WGS) entry which is preliminary data.</text>
</comment>
<dbReference type="InterPro" id="IPR050583">
    <property type="entry name" value="Mycobacterial_A85_antigen"/>
</dbReference>
<dbReference type="InterPro" id="IPR029058">
    <property type="entry name" value="AB_hydrolase_fold"/>
</dbReference>
<gene>
    <name evidence="1" type="ORF">L1967_14505</name>
</gene>
<evidence type="ECO:0000313" key="1">
    <source>
        <dbReference type="EMBL" id="MCL6219505.1"/>
    </source>
</evidence>
<name>A0A9X1ZUM6_9FLAO</name>
<dbReference type="RefSeq" id="WP_249602224.1">
    <property type="nucleotide sequence ID" value="NZ_JAKHSK010000022.1"/>
</dbReference>
<dbReference type="PANTHER" id="PTHR48098">
    <property type="entry name" value="ENTEROCHELIN ESTERASE-RELATED"/>
    <property type="match status" value="1"/>
</dbReference>
<protein>
    <submittedName>
        <fullName evidence="1">Esterase</fullName>
    </submittedName>
</protein>
<dbReference type="GO" id="GO:0016747">
    <property type="term" value="F:acyltransferase activity, transferring groups other than amino-acyl groups"/>
    <property type="evidence" value="ECO:0007669"/>
    <property type="project" value="TreeGrafter"/>
</dbReference>
<dbReference type="Pfam" id="PF00756">
    <property type="entry name" value="Esterase"/>
    <property type="match status" value="1"/>
</dbReference>
<dbReference type="AlphaFoldDB" id="A0A9X1ZUM6"/>
<accession>A0A9X1ZUM6</accession>
<keyword evidence="2" id="KW-1185">Reference proteome</keyword>
<proteinExistence type="predicted"/>
<reference evidence="1" key="1">
    <citation type="submission" date="2022-01" db="EMBL/GenBank/DDBJ databases">
        <title>Genome sequencing of Zunongwangia sp. M21534 genome.</title>
        <authorList>
            <person name="Chen Y."/>
            <person name="Dong C."/>
            <person name="Shao Z."/>
        </authorList>
    </citation>
    <scope>NUCLEOTIDE SEQUENCE</scope>
    <source>
        <strain evidence="1">MCCC M21534</strain>
    </source>
</reference>
<dbReference type="Gene3D" id="3.40.50.1820">
    <property type="entry name" value="alpha/beta hydrolase"/>
    <property type="match status" value="1"/>
</dbReference>
<evidence type="ECO:0000313" key="2">
    <source>
        <dbReference type="Proteomes" id="UP001139521"/>
    </source>
</evidence>
<dbReference type="PANTHER" id="PTHR48098:SF1">
    <property type="entry name" value="DIACYLGLYCEROL ACYLTRANSFERASE_MYCOLYLTRANSFERASE AG85A"/>
    <property type="match status" value="1"/>
</dbReference>
<organism evidence="1 2">
    <name type="scientific">Zunongwangia pacifica</name>
    <dbReference type="NCBI Taxonomy" id="2911062"/>
    <lineage>
        <taxon>Bacteria</taxon>
        <taxon>Pseudomonadati</taxon>
        <taxon>Bacteroidota</taxon>
        <taxon>Flavobacteriia</taxon>
        <taxon>Flavobacteriales</taxon>
        <taxon>Flavobacteriaceae</taxon>
        <taxon>Zunongwangia</taxon>
    </lineage>
</organism>
<dbReference type="Proteomes" id="UP001139521">
    <property type="component" value="Unassembled WGS sequence"/>
</dbReference>
<dbReference type="SUPFAM" id="SSF53474">
    <property type="entry name" value="alpha/beta-Hydrolases"/>
    <property type="match status" value="1"/>
</dbReference>
<dbReference type="EMBL" id="JAKHSK010000022">
    <property type="protein sequence ID" value="MCL6219505.1"/>
    <property type="molecule type" value="Genomic_DNA"/>
</dbReference>
<dbReference type="InterPro" id="IPR000801">
    <property type="entry name" value="Esterase-like"/>
</dbReference>
<sequence length="275" mass="32018">MKTTILLTVAMILSQSILGQEILKIESKYLGKTVPVHVQKPAHYQQSKRYPLVFMLHGYSENYKQWEETANLKKLATDYQMILICPEGYVNFYLNSPKLADFQYEDFFFKELVPKIEKKYNIDDKNIFITGLSMGGYGALSLFIKNSHFFNSAASTSGALEFDYENLKEISLRFFDSQRIINDLEITLGSPKENNWKKFSISYLLKNTPNFKKGFFIDCGIEDPLLPNTIKIKNMALSKKLPIRFSIQSGNHSTEYWSKSIEYHFVYFQQHLIKK</sequence>